<organism evidence="2">
    <name type="scientific">Bradyrhizobium diazoefficiens</name>
    <dbReference type="NCBI Taxonomy" id="1355477"/>
    <lineage>
        <taxon>Bacteria</taxon>
        <taxon>Pseudomonadati</taxon>
        <taxon>Pseudomonadota</taxon>
        <taxon>Alphaproteobacteria</taxon>
        <taxon>Hyphomicrobiales</taxon>
        <taxon>Nitrobacteraceae</taxon>
        <taxon>Bradyrhizobium</taxon>
    </lineage>
</organism>
<name>A0A810BKS5_9BRAD</name>
<dbReference type="EMBL" id="AP023097">
    <property type="protein sequence ID" value="BCE76564.1"/>
    <property type="molecule type" value="Genomic_DNA"/>
</dbReference>
<dbReference type="PANTHER" id="PTHR48207">
    <property type="entry name" value="SUCCINATE--HYDROXYMETHYLGLUTARATE COA-TRANSFERASE"/>
    <property type="match status" value="1"/>
</dbReference>
<dbReference type="Gene3D" id="3.30.1540.10">
    <property type="entry name" value="formyl-coa transferase, domain 3"/>
    <property type="match status" value="1"/>
</dbReference>
<dbReference type="Gene3D" id="3.40.50.10540">
    <property type="entry name" value="Crotonobetainyl-coa:carnitine coa-transferase, domain 1"/>
    <property type="match status" value="1"/>
</dbReference>
<dbReference type="InterPro" id="IPR003673">
    <property type="entry name" value="CoA-Trfase_fam_III"/>
</dbReference>
<dbReference type="InterPro" id="IPR023606">
    <property type="entry name" value="CoA-Trfase_III_dom_1_sf"/>
</dbReference>
<gene>
    <name evidence="2" type="ORF">XF8B_66750</name>
</gene>
<protein>
    <submittedName>
        <fullName evidence="2">CoA transferase</fullName>
    </submittedName>
</protein>
<dbReference type="InterPro" id="IPR044855">
    <property type="entry name" value="CoA-Trfase_III_dom3_sf"/>
</dbReference>
<evidence type="ECO:0000313" key="2">
    <source>
        <dbReference type="EMBL" id="BCE76564.1"/>
    </source>
</evidence>
<evidence type="ECO:0000256" key="1">
    <source>
        <dbReference type="ARBA" id="ARBA00022679"/>
    </source>
</evidence>
<proteinExistence type="predicted"/>
<dbReference type="GO" id="GO:0008410">
    <property type="term" value="F:CoA-transferase activity"/>
    <property type="evidence" value="ECO:0007669"/>
    <property type="project" value="TreeGrafter"/>
</dbReference>
<keyword evidence="1 2" id="KW-0808">Transferase</keyword>
<reference evidence="2" key="1">
    <citation type="submission" date="2020-05" db="EMBL/GenBank/DDBJ databases">
        <title>Complete genome sequence of Bradyrhizobium diazoefficiens XF8 isolated from soybean nodule.</title>
        <authorList>
            <person name="Noda R."/>
            <person name="Kakizaki K."/>
            <person name="Minamisawa K."/>
        </authorList>
    </citation>
    <scope>NUCLEOTIDE SEQUENCE</scope>
    <source>
        <strain evidence="2">XF8</strain>
    </source>
</reference>
<dbReference type="AlphaFoldDB" id="A0A810BKS5"/>
<dbReference type="OMA" id="RVAMYDV"/>
<dbReference type="InterPro" id="IPR050483">
    <property type="entry name" value="CoA-transferase_III_domain"/>
</dbReference>
<accession>A0A810BKS5</accession>
<dbReference type="PANTHER" id="PTHR48207:SF3">
    <property type="entry name" value="SUCCINATE--HYDROXYMETHYLGLUTARATE COA-TRANSFERASE"/>
    <property type="match status" value="1"/>
</dbReference>
<dbReference type="SUPFAM" id="SSF89796">
    <property type="entry name" value="CoA-transferase family III (CaiB/BaiF)"/>
    <property type="match status" value="1"/>
</dbReference>
<sequence>MNKVGQNPARPVSGPLAGLRVLDLSQVYLGPYATFLMAKAGAEVIKIEPLHGEPARRRGELGSSATLPFCMLNANKKNVTLNLKEQAGRELLIEMVKRAGVLVETFAPGVMDKLGVGWSVLHETNPRLIYGSGTGFGLSGPDRDTLAMDLTVQAMSGVMSVTGEPDGPPMKAGPAFVDFISGIHLYGGIVTALFERERTGRGRLVEIAMEEAGVHTLASNLGLMHQNQAVPPRTGNRHGGLSLSSYNVYPCRDGHVAIICMGEHHWQALCRSFGHDDILTDPRFATNARREHAADG</sequence>
<dbReference type="Pfam" id="PF02515">
    <property type="entry name" value="CoA_transf_3"/>
    <property type="match status" value="1"/>
</dbReference>